<dbReference type="GO" id="GO:0005829">
    <property type="term" value="C:cytosol"/>
    <property type="evidence" value="ECO:0007669"/>
    <property type="project" value="GOC"/>
</dbReference>
<dbReference type="GO" id="GO:0005769">
    <property type="term" value="C:early endosome"/>
    <property type="evidence" value="ECO:0007669"/>
    <property type="project" value="TreeGrafter"/>
</dbReference>
<dbReference type="GO" id="GO:0055037">
    <property type="term" value="C:recycling endosome"/>
    <property type="evidence" value="ECO:0007669"/>
    <property type="project" value="TreeGrafter"/>
</dbReference>
<evidence type="ECO:0000256" key="4">
    <source>
        <dbReference type="ARBA" id="ARBA00023034"/>
    </source>
</evidence>
<dbReference type="SMART" id="SM00233">
    <property type="entry name" value="PH"/>
    <property type="match status" value="1"/>
</dbReference>
<dbReference type="PROSITE" id="PS50003">
    <property type="entry name" value="PH_DOMAIN"/>
    <property type="match status" value="1"/>
</dbReference>
<dbReference type="GO" id="GO:0007032">
    <property type="term" value="P:endosome organization"/>
    <property type="evidence" value="ECO:0007669"/>
    <property type="project" value="TreeGrafter"/>
</dbReference>
<keyword evidence="3" id="KW-0597">Phosphoprotein</keyword>
<dbReference type="PANTHER" id="PTHR22902">
    <property type="entry name" value="SESQUIPEDALIAN"/>
    <property type="match status" value="1"/>
</dbReference>
<dbReference type="Gene3D" id="2.30.29.30">
    <property type="entry name" value="Pleckstrin-homology domain (PH domain)/Phosphotyrosine-binding domain (PTB)"/>
    <property type="match status" value="1"/>
</dbReference>
<dbReference type="GO" id="GO:0016020">
    <property type="term" value="C:membrane"/>
    <property type="evidence" value="ECO:0007669"/>
    <property type="project" value="UniProtKB-SubCell"/>
</dbReference>
<name>A0A2G8LGM1_STIJA</name>
<organism evidence="7 8">
    <name type="scientific">Stichopus japonicus</name>
    <name type="common">Sea cucumber</name>
    <dbReference type="NCBI Taxonomy" id="307972"/>
    <lineage>
        <taxon>Eukaryota</taxon>
        <taxon>Metazoa</taxon>
        <taxon>Echinodermata</taxon>
        <taxon>Eleutherozoa</taxon>
        <taxon>Echinozoa</taxon>
        <taxon>Holothuroidea</taxon>
        <taxon>Aspidochirotacea</taxon>
        <taxon>Aspidochirotida</taxon>
        <taxon>Stichopodidae</taxon>
        <taxon>Apostichopus</taxon>
    </lineage>
</organism>
<dbReference type="InterPro" id="IPR011993">
    <property type="entry name" value="PH-like_dom_sf"/>
</dbReference>
<dbReference type="FunFam" id="2.30.29.30:FF:000085">
    <property type="entry name" value="Pleckstrin homology domain-containing family A member 8"/>
    <property type="match status" value="1"/>
</dbReference>
<dbReference type="PANTHER" id="PTHR22902:SF27">
    <property type="entry name" value="PLECKSTRIN HOMOLOGY DOMAIN-CONTAINING FAMILY A MEMBER 3"/>
    <property type="match status" value="1"/>
</dbReference>
<dbReference type="GO" id="GO:0001881">
    <property type="term" value="P:receptor recycling"/>
    <property type="evidence" value="ECO:0007669"/>
    <property type="project" value="TreeGrafter"/>
</dbReference>
<dbReference type="InterPro" id="IPR001849">
    <property type="entry name" value="PH_domain"/>
</dbReference>
<keyword evidence="5" id="KW-0472">Membrane</keyword>
<proteinExistence type="predicted"/>
<dbReference type="GO" id="GO:0005802">
    <property type="term" value="C:trans-Golgi network"/>
    <property type="evidence" value="ECO:0007669"/>
    <property type="project" value="TreeGrafter"/>
</dbReference>
<dbReference type="OrthoDB" id="1854502at2759"/>
<evidence type="ECO:0000313" key="8">
    <source>
        <dbReference type="Proteomes" id="UP000230750"/>
    </source>
</evidence>
<dbReference type="STRING" id="307972.A0A2G8LGM1"/>
<evidence type="ECO:0000256" key="3">
    <source>
        <dbReference type="ARBA" id="ARBA00022553"/>
    </source>
</evidence>
<keyword evidence="4" id="KW-0333">Golgi apparatus</keyword>
<dbReference type="GO" id="GO:0042147">
    <property type="term" value="P:retrograde transport, endosome to Golgi"/>
    <property type="evidence" value="ECO:0007669"/>
    <property type="project" value="TreeGrafter"/>
</dbReference>
<sequence length="147" mass="16756">MPEMEGILYKWTNYVSGWQPRWFILDKGILAYYKSQDEVGQGCKGSVKLACCEIDVHGTDPTRVDLIIPGEQHFYVKGTSEAERQRWLVALGSAKACLTDSIVHQGKEESDSNMRSKMSELRLYCDLLMQQVASVKEACEERENNQM</sequence>
<evidence type="ECO:0000259" key="6">
    <source>
        <dbReference type="PROSITE" id="PS50003"/>
    </source>
</evidence>
<keyword evidence="8" id="KW-1185">Reference proteome</keyword>
<comment type="subcellular location">
    <subcellularLocation>
        <location evidence="2">Golgi apparatus</location>
        <location evidence="2">trans-Golgi network membrane</location>
    </subcellularLocation>
    <subcellularLocation>
        <location evidence="1">Membrane</location>
        <topology evidence="1">Peripheral membrane protein</topology>
    </subcellularLocation>
</comment>
<accession>A0A2G8LGM1</accession>
<comment type="caution">
    <text evidence="7">The sequence shown here is derived from an EMBL/GenBank/DDBJ whole genome shotgun (WGS) entry which is preliminary data.</text>
</comment>
<dbReference type="EMBL" id="MRZV01000084">
    <property type="protein sequence ID" value="PIK59395.1"/>
    <property type="molecule type" value="Genomic_DNA"/>
</dbReference>
<dbReference type="CDD" id="cd01247">
    <property type="entry name" value="PH_FAPP1_FAPP2"/>
    <property type="match status" value="1"/>
</dbReference>
<protein>
    <submittedName>
        <fullName evidence="7">Putative pleckstrin-likey domain-containing family A member 8</fullName>
    </submittedName>
</protein>
<dbReference type="Proteomes" id="UP000230750">
    <property type="component" value="Unassembled WGS sequence"/>
</dbReference>
<dbReference type="InterPro" id="IPR045188">
    <property type="entry name" value="Boi1/Boi2-like"/>
</dbReference>
<dbReference type="AlphaFoldDB" id="A0A2G8LGM1"/>
<dbReference type="SUPFAM" id="SSF50729">
    <property type="entry name" value="PH domain-like"/>
    <property type="match status" value="1"/>
</dbReference>
<gene>
    <name evidence="7" type="ORF">BSL78_03697</name>
</gene>
<reference evidence="7 8" key="1">
    <citation type="journal article" date="2017" name="PLoS Biol.">
        <title>The sea cucumber genome provides insights into morphological evolution and visceral regeneration.</title>
        <authorList>
            <person name="Zhang X."/>
            <person name="Sun L."/>
            <person name="Yuan J."/>
            <person name="Sun Y."/>
            <person name="Gao Y."/>
            <person name="Zhang L."/>
            <person name="Li S."/>
            <person name="Dai H."/>
            <person name="Hamel J.F."/>
            <person name="Liu C."/>
            <person name="Yu Y."/>
            <person name="Liu S."/>
            <person name="Lin W."/>
            <person name="Guo K."/>
            <person name="Jin S."/>
            <person name="Xu P."/>
            <person name="Storey K.B."/>
            <person name="Huan P."/>
            <person name="Zhang T."/>
            <person name="Zhou Y."/>
            <person name="Zhang J."/>
            <person name="Lin C."/>
            <person name="Li X."/>
            <person name="Xing L."/>
            <person name="Huo D."/>
            <person name="Sun M."/>
            <person name="Wang L."/>
            <person name="Mercier A."/>
            <person name="Li F."/>
            <person name="Yang H."/>
            <person name="Xiang J."/>
        </authorList>
    </citation>
    <scope>NUCLEOTIDE SEQUENCE [LARGE SCALE GENOMIC DNA]</scope>
    <source>
        <strain evidence="7">Shaxun</strain>
        <tissue evidence="7">Muscle</tissue>
    </source>
</reference>
<feature type="domain" description="PH" evidence="6">
    <location>
        <begin position="1"/>
        <end position="96"/>
    </location>
</feature>
<dbReference type="Pfam" id="PF00169">
    <property type="entry name" value="PH"/>
    <property type="match status" value="1"/>
</dbReference>
<evidence type="ECO:0000256" key="5">
    <source>
        <dbReference type="ARBA" id="ARBA00023136"/>
    </source>
</evidence>
<evidence type="ECO:0000256" key="1">
    <source>
        <dbReference type="ARBA" id="ARBA00004170"/>
    </source>
</evidence>
<evidence type="ECO:0000256" key="2">
    <source>
        <dbReference type="ARBA" id="ARBA00004198"/>
    </source>
</evidence>
<evidence type="ECO:0000313" key="7">
    <source>
        <dbReference type="EMBL" id="PIK59395.1"/>
    </source>
</evidence>